<evidence type="ECO:0000259" key="1">
    <source>
        <dbReference type="Pfam" id="PF07238"/>
    </source>
</evidence>
<dbReference type="Pfam" id="PF07238">
    <property type="entry name" value="PilZ"/>
    <property type="match status" value="1"/>
</dbReference>
<dbReference type="PATRIC" id="fig|1245471.3.peg.4272"/>
<sequence length="117" mass="13084">MRKHRRLTFRQIDRIHVVNILSGEPMGYIADLSLGGLRLVSPSPLAPGACFEIRLEIPVREGHFRHVDIHIVCQWSRKDGTSGRFHIGCALDRPAPAFTEMVASMHASLGFARSLKV</sequence>
<evidence type="ECO:0000313" key="2">
    <source>
        <dbReference type="EMBL" id="BAN49955.1"/>
    </source>
</evidence>
<name>S6AM91_METRE</name>
<dbReference type="OrthoDB" id="5702796at2"/>
<gene>
    <name evidence="2" type="ORF">PCA10_42230</name>
</gene>
<keyword evidence="3" id="KW-1185">Reference proteome</keyword>
<evidence type="ECO:0000313" key="3">
    <source>
        <dbReference type="Proteomes" id="UP000015503"/>
    </source>
</evidence>
<dbReference type="GO" id="GO:0035438">
    <property type="term" value="F:cyclic-di-GMP binding"/>
    <property type="evidence" value="ECO:0007669"/>
    <property type="project" value="InterPro"/>
</dbReference>
<dbReference type="EMBL" id="AP013068">
    <property type="protein sequence ID" value="BAN49955.1"/>
    <property type="molecule type" value="Genomic_DNA"/>
</dbReference>
<dbReference type="Gene3D" id="2.40.10.220">
    <property type="entry name" value="predicted glycosyltransferase like domains"/>
    <property type="match status" value="1"/>
</dbReference>
<reference evidence="2 3" key="1">
    <citation type="journal article" date="2013" name="Genome Announc.">
        <title>Complete Genome Sequence of the Carbazole Degrader Pseudomonas resinovorans Strain CA10 (NBRC 106553).</title>
        <authorList>
            <person name="Shintani M."/>
            <person name="Hosoyama A."/>
            <person name="Ohji S."/>
            <person name="Tsuchikane K."/>
            <person name="Takarada H."/>
            <person name="Yamazoe A."/>
            <person name="Fujita N."/>
            <person name="Nojiri H."/>
        </authorList>
    </citation>
    <scope>NUCLEOTIDE SEQUENCE [LARGE SCALE GENOMIC DNA]</scope>
    <source>
        <strain evidence="2 3">NBRC 106553</strain>
    </source>
</reference>
<dbReference type="KEGG" id="pre:PCA10_42230"/>
<dbReference type="RefSeq" id="WP_016494089.1">
    <property type="nucleotide sequence ID" value="NC_021499.1"/>
</dbReference>
<dbReference type="SUPFAM" id="SSF141371">
    <property type="entry name" value="PilZ domain-like"/>
    <property type="match status" value="1"/>
</dbReference>
<dbReference type="eggNOG" id="ENOG50345A4">
    <property type="taxonomic scope" value="Bacteria"/>
</dbReference>
<dbReference type="HOGENOM" id="CLU_141633_3_0_6"/>
<protein>
    <recommendedName>
        <fullName evidence="1">PilZ domain-containing protein</fullName>
    </recommendedName>
</protein>
<accession>S6AM91</accession>
<feature type="domain" description="PilZ" evidence="1">
    <location>
        <begin position="5"/>
        <end position="92"/>
    </location>
</feature>
<dbReference type="Proteomes" id="UP000015503">
    <property type="component" value="Chromosome"/>
</dbReference>
<dbReference type="AlphaFoldDB" id="S6AM91"/>
<organism evidence="2 3">
    <name type="scientific">Metapseudomonas resinovorans NBRC 106553</name>
    <dbReference type="NCBI Taxonomy" id="1245471"/>
    <lineage>
        <taxon>Bacteria</taxon>
        <taxon>Pseudomonadati</taxon>
        <taxon>Pseudomonadota</taxon>
        <taxon>Gammaproteobacteria</taxon>
        <taxon>Pseudomonadales</taxon>
        <taxon>Pseudomonadaceae</taxon>
        <taxon>Metapseudomonas</taxon>
    </lineage>
</organism>
<dbReference type="InterPro" id="IPR009875">
    <property type="entry name" value="PilZ_domain"/>
</dbReference>
<proteinExistence type="predicted"/>